<keyword evidence="16" id="KW-1185">Reference proteome</keyword>
<feature type="transmembrane region" description="Helical" evidence="13">
    <location>
        <begin position="236"/>
        <end position="256"/>
    </location>
</feature>
<protein>
    <submittedName>
        <fullName evidence="15">Ion transporter</fullName>
    </submittedName>
</protein>
<keyword evidence="5" id="KW-0631">Potassium channel</keyword>
<comment type="caution">
    <text evidence="15">The sequence shown here is derived from an EMBL/GenBank/DDBJ whole genome shotgun (WGS) entry which is preliminary data.</text>
</comment>
<evidence type="ECO:0000256" key="13">
    <source>
        <dbReference type="SAM" id="Phobius"/>
    </source>
</evidence>
<evidence type="ECO:0000256" key="8">
    <source>
        <dbReference type="ARBA" id="ARBA00022989"/>
    </source>
</evidence>
<evidence type="ECO:0000256" key="9">
    <source>
        <dbReference type="ARBA" id="ARBA00023065"/>
    </source>
</evidence>
<keyword evidence="4 13" id="KW-0812">Transmembrane</keyword>
<dbReference type="Proteomes" id="UP001352263">
    <property type="component" value="Unassembled WGS sequence"/>
</dbReference>
<keyword evidence="2" id="KW-0813">Transport</keyword>
<feature type="compositionally biased region" description="Polar residues" evidence="12">
    <location>
        <begin position="1"/>
        <end position="18"/>
    </location>
</feature>
<keyword evidence="11" id="KW-0407">Ion channel</keyword>
<dbReference type="EMBL" id="JAWIIV010000004">
    <property type="protein sequence ID" value="MEC4718920.1"/>
    <property type="molecule type" value="Genomic_DNA"/>
</dbReference>
<evidence type="ECO:0000256" key="6">
    <source>
        <dbReference type="ARBA" id="ARBA00022882"/>
    </source>
</evidence>
<dbReference type="RefSeq" id="WP_326505637.1">
    <property type="nucleotide sequence ID" value="NZ_JAWIIV010000004.1"/>
</dbReference>
<evidence type="ECO:0000256" key="2">
    <source>
        <dbReference type="ARBA" id="ARBA00022448"/>
    </source>
</evidence>
<keyword evidence="6" id="KW-0851">Voltage-gated channel</keyword>
<sequence>MNQRTASSGNASSRQQQPAEPAVYFGRPAPGWRERLFTIIFEADTVPGRVFDFSLIAAILLSVTVVMLDSIEGIHLRYGRLLNGLEWVFTIVFTLEYIGRLSCVRHPMRYATSFFGIIDLLSIVPAYAALAMPELHALIDFRLLRLLRMFRLLKLTSYIEEYSMLGNALIASRRKIFIFLSVVAILVILNGTLMYVIEGGPGTAFSSIPTAVYFAITAVTTVGFGDITPKTDLGRALTSLSMLIGWSILAVPTGIITSEMTLQKVQPKPTTRTCPECLASGLDADAIYCKSCGTRLPEYEHD</sequence>
<feature type="region of interest" description="Disordered" evidence="12">
    <location>
        <begin position="1"/>
        <end position="25"/>
    </location>
</feature>
<reference evidence="15 16" key="1">
    <citation type="submission" date="2023-10" db="EMBL/GenBank/DDBJ databases">
        <title>Noviherbaspirillum sp. CPCC 100848 genome assembly.</title>
        <authorList>
            <person name="Li X.Y."/>
            <person name="Fang X.M."/>
        </authorList>
    </citation>
    <scope>NUCLEOTIDE SEQUENCE [LARGE SCALE GENOMIC DNA]</scope>
    <source>
        <strain evidence="15 16">CPCC 100848</strain>
    </source>
</reference>
<organism evidence="15 16">
    <name type="scientific">Noviherbaspirillum album</name>
    <dbReference type="NCBI Taxonomy" id="3080276"/>
    <lineage>
        <taxon>Bacteria</taxon>
        <taxon>Pseudomonadati</taxon>
        <taxon>Pseudomonadota</taxon>
        <taxon>Betaproteobacteria</taxon>
        <taxon>Burkholderiales</taxon>
        <taxon>Oxalobacteraceae</taxon>
        <taxon>Noviherbaspirillum</taxon>
    </lineage>
</organism>
<dbReference type="Pfam" id="PF00520">
    <property type="entry name" value="Ion_trans"/>
    <property type="match status" value="1"/>
</dbReference>
<comment type="subcellular location">
    <subcellularLocation>
        <location evidence="1">Membrane</location>
        <topology evidence="1">Multi-pass membrane protein</topology>
    </subcellularLocation>
</comment>
<evidence type="ECO:0000313" key="16">
    <source>
        <dbReference type="Proteomes" id="UP001352263"/>
    </source>
</evidence>
<evidence type="ECO:0000256" key="10">
    <source>
        <dbReference type="ARBA" id="ARBA00023136"/>
    </source>
</evidence>
<evidence type="ECO:0000256" key="12">
    <source>
        <dbReference type="SAM" id="MobiDB-lite"/>
    </source>
</evidence>
<dbReference type="SUPFAM" id="SSF81324">
    <property type="entry name" value="Voltage-gated potassium channels"/>
    <property type="match status" value="1"/>
</dbReference>
<dbReference type="Gene3D" id="1.10.287.70">
    <property type="match status" value="1"/>
</dbReference>
<keyword evidence="7" id="KW-0630">Potassium</keyword>
<proteinExistence type="predicted"/>
<feature type="transmembrane region" description="Helical" evidence="13">
    <location>
        <begin position="50"/>
        <end position="68"/>
    </location>
</feature>
<feature type="transmembrane region" description="Helical" evidence="13">
    <location>
        <begin position="204"/>
        <end position="224"/>
    </location>
</feature>
<evidence type="ECO:0000256" key="1">
    <source>
        <dbReference type="ARBA" id="ARBA00004141"/>
    </source>
</evidence>
<evidence type="ECO:0000256" key="7">
    <source>
        <dbReference type="ARBA" id="ARBA00022958"/>
    </source>
</evidence>
<dbReference type="InterPro" id="IPR005821">
    <property type="entry name" value="Ion_trans_dom"/>
</dbReference>
<evidence type="ECO:0000313" key="15">
    <source>
        <dbReference type="EMBL" id="MEC4718920.1"/>
    </source>
</evidence>
<dbReference type="InterPro" id="IPR028325">
    <property type="entry name" value="VG_K_chnl"/>
</dbReference>
<dbReference type="InterPro" id="IPR027359">
    <property type="entry name" value="Volt_channel_dom_sf"/>
</dbReference>
<keyword evidence="8 13" id="KW-1133">Transmembrane helix</keyword>
<dbReference type="PANTHER" id="PTHR11537:SF254">
    <property type="entry name" value="POTASSIUM VOLTAGE-GATED CHANNEL PROTEIN SHAB"/>
    <property type="match status" value="1"/>
</dbReference>
<dbReference type="Gene3D" id="1.20.120.350">
    <property type="entry name" value="Voltage-gated potassium channels. Chain C"/>
    <property type="match status" value="1"/>
</dbReference>
<keyword evidence="10 13" id="KW-0472">Membrane</keyword>
<dbReference type="PRINTS" id="PR00169">
    <property type="entry name" value="KCHANNEL"/>
</dbReference>
<evidence type="ECO:0000256" key="11">
    <source>
        <dbReference type="ARBA" id="ARBA00023303"/>
    </source>
</evidence>
<feature type="transmembrane region" description="Helical" evidence="13">
    <location>
        <begin position="176"/>
        <end position="197"/>
    </location>
</feature>
<name>A0ABU6J5W7_9BURK</name>
<evidence type="ECO:0000256" key="5">
    <source>
        <dbReference type="ARBA" id="ARBA00022826"/>
    </source>
</evidence>
<keyword evidence="9" id="KW-0406">Ion transport</keyword>
<evidence type="ECO:0000256" key="3">
    <source>
        <dbReference type="ARBA" id="ARBA00022538"/>
    </source>
</evidence>
<dbReference type="PANTHER" id="PTHR11537">
    <property type="entry name" value="VOLTAGE-GATED POTASSIUM CHANNEL"/>
    <property type="match status" value="1"/>
</dbReference>
<gene>
    <name evidence="15" type="ORF">RY831_07165</name>
</gene>
<keyword evidence="3" id="KW-0633">Potassium transport</keyword>
<accession>A0ABU6J5W7</accession>
<evidence type="ECO:0000256" key="4">
    <source>
        <dbReference type="ARBA" id="ARBA00022692"/>
    </source>
</evidence>
<evidence type="ECO:0000259" key="14">
    <source>
        <dbReference type="Pfam" id="PF00520"/>
    </source>
</evidence>
<feature type="transmembrane region" description="Helical" evidence="13">
    <location>
        <begin position="110"/>
        <end position="131"/>
    </location>
</feature>
<feature type="domain" description="Ion transport" evidence="14">
    <location>
        <begin position="49"/>
        <end position="263"/>
    </location>
</feature>
<feature type="transmembrane region" description="Helical" evidence="13">
    <location>
        <begin position="80"/>
        <end position="98"/>
    </location>
</feature>